<sequence length="218" mass="23805">MKATLYSLLMLSLLPIAVSGVAVIQTSDGSVEAEPNASPEQANEVKDSAVKEKIAWGKETDGLVANLRALTTTVKPGEPIEFEVRVKNVSKKDIRLLGHLKPSPAAWLFSFGQWVWTPPVPSLPSTPLKPGDTATVRCLVATTLDSLTAEQKRRLLGSRNLPGVGPFRNVNNKKESVRLPEGVYRVRAVSSFINARNQKVLVETNTIDVRIDDDKPDK</sequence>
<evidence type="ECO:0000313" key="1">
    <source>
        <dbReference type="EMBL" id="SVC66877.1"/>
    </source>
</evidence>
<organism evidence="1">
    <name type="scientific">marine metagenome</name>
    <dbReference type="NCBI Taxonomy" id="408172"/>
    <lineage>
        <taxon>unclassified sequences</taxon>
        <taxon>metagenomes</taxon>
        <taxon>ecological metagenomes</taxon>
    </lineage>
</organism>
<reference evidence="1" key="1">
    <citation type="submission" date="2018-05" db="EMBL/GenBank/DDBJ databases">
        <authorList>
            <person name="Lanie J.A."/>
            <person name="Ng W.-L."/>
            <person name="Kazmierczak K.M."/>
            <person name="Andrzejewski T.M."/>
            <person name="Davidsen T.M."/>
            <person name="Wayne K.J."/>
            <person name="Tettelin H."/>
            <person name="Glass J.I."/>
            <person name="Rusch D."/>
            <person name="Podicherti R."/>
            <person name="Tsui H.-C.T."/>
            <person name="Winkler M.E."/>
        </authorList>
    </citation>
    <scope>NUCLEOTIDE SEQUENCE</scope>
</reference>
<protein>
    <submittedName>
        <fullName evidence="1">Uncharacterized protein</fullName>
    </submittedName>
</protein>
<gene>
    <name evidence="1" type="ORF">METZ01_LOCUS319731</name>
</gene>
<dbReference type="AlphaFoldDB" id="A0A382P264"/>
<name>A0A382P264_9ZZZZ</name>
<dbReference type="EMBL" id="UINC01104024">
    <property type="protein sequence ID" value="SVC66877.1"/>
    <property type="molecule type" value="Genomic_DNA"/>
</dbReference>
<accession>A0A382P264</accession>
<proteinExistence type="predicted"/>